<dbReference type="OrthoDB" id="9847566at2"/>
<organism evidence="1 2">
    <name type="scientific">Lentzea tibetensis</name>
    <dbReference type="NCBI Taxonomy" id="2591470"/>
    <lineage>
        <taxon>Bacteria</taxon>
        <taxon>Bacillati</taxon>
        <taxon>Actinomycetota</taxon>
        <taxon>Actinomycetes</taxon>
        <taxon>Pseudonocardiales</taxon>
        <taxon>Pseudonocardiaceae</taxon>
        <taxon>Lentzea</taxon>
    </lineage>
</organism>
<reference evidence="1 2" key="1">
    <citation type="submission" date="2019-07" db="EMBL/GenBank/DDBJ databases">
        <title>Lentzea xizangensis sp. nov., isolated from Qinghai-Tibetan Plateau Soils.</title>
        <authorList>
            <person name="Huang J."/>
        </authorList>
    </citation>
    <scope>NUCLEOTIDE SEQUENCE [LARGE SCALE GENOMIC DNA]</scope>
    <source>
        <strain evidence="1 2">FXJ1.1311</strain>
    </source>
</reference>
<comment type="caution">
    <text evidence="1">The sequence shown here is derived from an EMBL/GenBank/DDBJ whole genome shotgun (WGS) entry which is preliminary data.</text>
</comment>
<dbReference type="RefSeq" id="WP_146353745.1">
    <property type="nucleotide sequence ID" value="NZ_VOBR01000012.1"/>
</dbReference>
<accession>A0A563ESG2</accession>
<name>A0A563ESG2_9PSEU</name>
<keyword evidence="2" id="KW-1185">Reference proteome</keyword>
<gene>
    <name evidence="1" type="ORF">FKR81_20675</name>
</gene>
<dbReference type="AlphaFoldDB" id="A0A563ESG2"/>
<dbReference type="Proteomes" id="UP000316639">
    <property type="component" value="Unassembled WGS sequence"/>
</dbReference>
<proteinExistence type="predicted"/>
<sequence length="235" mass="25346">MTLTLTTDELRVAAGLSGRRLPVDLDGGWSTEDIPVADTVALRGLLARGLATACADELAVSLSAQAAPVTALFEPGAVIEVRRDGAQHTGRWLVTERAGCAESRPDLWSFAPFDIDFLVTDLLSALPDEPSDANPIRVRTDHLVETDRRLARGEAAGTDLARLLRGTRVTTTVRRVEIDGAQTAAAVTWLETTDAGAWLAVPFEGEEDMESHRELRPVRREHLHALVLDVIKGGA</sequence>
<protein>
    <recommendedName>
        <fullName evidence="3">ESAT-6 protein secretion system EspG family protein</fullName>
    </recommendedName>
</protein>
<evidence type="ECO:0008006" key="3">
    <source>
        <dbReference type="Google" id="ProtNLM"/>
    </source>
</evidence>
<evidence type="ECO:0000313" key="2">
    <source>
        <dbReference type="Proteomes" id="UP000316639"/>
    </source>
</evidence>
<dbReference type="EMBL" id="VOBR01000012">
    <property type="protein sequence ID" value="TWP50583.1"/>
    <property type="molecule type" value="Genomic_DNA"/>
</dbReference>
<evidence type="ECO:0000313" key="1">
    <source>
        <dbReference type="EMBL" id="TWP50583.1"/>
    </source>
</evidence>